<dbReference type="Proteomes" id="UP000217250">
    <property type="component" value="Chromosome"/>
</dbReference>
<dbReference type="AlphaFoldDB" id="A0A250FP68"/>
<dbReference type="GO" id="GO:0046872">
    <property type="term" value="F:metal ion binding"/>
    <property type="evidence" value="ECO:0007669"/>
    <property type="project" value="UniProtKB-KW"/>
</dbReference>
<keyword evidence="1" id="KW-0479">Metal-binding</keyword>
<dbReference type="OrthoDB" id="9807664at2"/>
<dbReference type="GO" id="GO:0006284">
    <property type="term" value="P:base-excision repair"/>
    <property type="evidence" value="ECO:0007669"/>
    <property type="project" value="InterPro"/>
</dbReference>
<feature type="binding site" evidence="1">
    <location>
        <position position="181"/>
    </location>
    <ligand>
        <name>Zn(2+)</name>
        <dbReference type="ChEBI" id="CHEBI:29105"/>
    </ligand>
</feature>
<dbReference type="InterPro" id="IPR011257">
    <property type="entry name" value="DNA_glycosylase"/>
</dbReference>
<dbReference type="SUPFAM" id="SSF48150">
    <property type="entry name" value="DNA-glycosylase"/>
    <property type="match status" value="1"/>
</dbReference>
<dbReference type="RefSeq" id="WP_095910252.1">
    <property type="nucleotide sequence ID" value="NZ_CP022386.1"/>
</dbReference>
<keyword evidence="1" id="KW-0862">Zinc</keyword>
<reference evidence="3" key="1">
    <citation type="submission" date="2017-06" db="EMBL/GenBank/DDBJ databases">
        <title>Capnocytophaga spp. assemblies.</title>
        <authorList>
            <person name="Gulvik C.A."/>
        </authorList>
    </citation>
    <scope>NUCLEOTIDE SEQUENCE [LARGE SCALE GENOMIC DNA]</scope>
    <source>
        <strain evidence="3">H1496</strain>
    </source>
</reference>
<dbReference type="PANTHER" id="PTHR30037:SF4">
    <property type="entry name" value="DNA-3-METHYLADENINE GLYCOSYLASE I"/>
    <property type="match status" value="1"/>
</dbReference>
<sequence length="194" mass="22569">MSEKIRCAWCKDDSLYIAYHDMEWGRLITKDTLLFEFLILESFQAGLSWITILRKREAFREAFDNFLIEQIANYSQEKISALLTNEKIVRNRLKIQAAVTNAQAFIRIQKEFGSFVSYLNTFIPTPIDNHPESLSDIPTHSFLSDSLSKDLKKRGFKFVGTTIIYSFLQATGYINDHVSNCWVRKKLNVPRETN</sequence>
<feature type="binding site" evidence="1">
    <location>
        <position position="7"/>
    </location>
    <ligand>
        <name>Zn(2+)</name>
        <dbReference type="ChEBI" id="CHEBI:29105"/>
    </ligand>
</feature>
<dbReference type="GO" id="GO:0008725">
    <property type="term" value="F:DNA-3-methyladenine glycosylase activity"/>
    <property type="evidence" value="ECO:0007669"/>
    <property type="project" value="InterPro"/>
</dbReference>
<accession>A0A250FP68</accession>
<gene>
    <name evidence="2" type="ORF">CGC50_07285</name>
</gene>
<dbReference type="Gene3D" id="1.10.340.30">
    <property type="entry name" value="Hypothetical protein, domain 2"/>
    <property type="match status" value="1"/>
</dbReference>
<dbReference type="InterPro" id="IPR052891">
    <property type="entry name" value="DNA-3mA_glycosylase"/>
</dbReference>
<dbReference type="InterPro" id="IPR005019">
    <property type="entry name" value="Adenine_glyco"/>
</dbReference>
<dbReference type="KEGG" id="cgh:CGC50_07285"/>
<dbReference type="GeneID" id="84808357"/>
<dbReference type="Pfam" id="PF03352">
    <property type="entry name" value="Adenine_glyco"/>
    <property type="match status" value="1"/>
</dbReference>
<name>A0A250FP68_9FLAO</name>
<dbReference type="EMBL" id="CP022386">
    <property type="protein sequence ID" value="ATA86972.1"/>
    <property type="molecule type" value="Genomic_DNA"/>
</dbReference>
<evidence type="ECO:0000256" key="1">
    <source>
        <dbReference type="PIRSR" id="PIRSR605019-1"/>
    </source>
</evidence>
<dbReference type="PANTHER" id="PTHR30037">
    <property type="entry name" value="DNA-3-METHYLADENINE GLYCOSYLASE 1"/>
    <property type="match status" value="1"/>
</dbReference>
<evidence type="ECO:0000313" key="3">
    <source>
        <dbReference type="Proteomes" id="UP000217250"/>
    </source>
</evidence>
<protein>
    <submittedName>
        <fullName evidence="2">DNA-3-methyladenine glycosylase I</fullName>
    </submittedName>
</protein>
<proteinExistence type="predicted"/>
<organism evidence="2 3">
    <name type="scientific">Capnocytophaga gingivalis</name>
    <dbReference type="NCBI Taxonomy" id="1017"/>
    <lineage>
        <taxon>Bacteria</taxon>
        <taxon>Pseudomonadati</taxon>
        <taxon>Bacteroidota</taxon>
        <taxon>Flavobacteriia</taxon>
        <taxon>Flavobacteriales</taxon>
        <taxon>Flavobacteriaceae</taxon>
        <taxon>Capnocytophaga</taxon>
    </lineage>
</organism>
<feature type="binding site" evidence="1">
    <location>
        <position position="177"/>
    </location>
    <ligand>
        <name>Zn(2+)</name>
        <dbReference type="ChEBI" id="CHEBI:29105"/>
    </ligand>
</feature>
<evidence type="ECO:0000313" key="2">
    <source>
        <dbReference type="EMBL" id="ATA86972.1"/>
    </source>
</evidence>
<feature type="binding site" evidence="1">
    <location>
        <position position="20"/>
    </location>
    <ligand>
        <name>Zn(2+)</name>
        <dbReference type="ChEBI" id="CHEBI:29105"/>
    </ligand>
</feature>